<dbReference type="OrthoDB" id="5819165at2759"/>
<feature type="region of interest" description="Disordered" evidence="1">
    <location>
        <begin position="1"/>
        <end position="32"/>
    </location>
</feature>
<feature type="compositionally biased region" description="Basic residues" evidence="1">
    <location>
        <begin position="292"/>
        <end position="304"/>
    </location>
</feature>
<name>A0A7I4YR21_HAECO</name>
<protein>
    <submittedName>
        <fullName evidence="3">Uncharacterized protein</fullName>
    </submittedName>
</protein>
<dbReference type="AlphaFoldDB" id="A0A7I4YR21"/>
<keyword evidence="2" id="KW-1185">Reference proteome</keyword>
<organism evidence="2 3">
    <name type="scientific">Haemonchus contortus</name>
    <name type="common">Barber pole worm</name>
    <dbReference type="NCBI Taxonomy" id="6289"/>
    <lineage>
        <taxon>Eukaryota</taxon>
        <taxon>Metazoa</taxon>
        <taxon>Ecdysozoa</taxon>
        <taxon>Nematoda</taxon>
        <taxon>Chromadorea</taxon>
        <taxon>Rhabditida</taxon>
        <taxon>Rhabditina</taxon>
        <taxon>Rhabditomorpha</taxon>
        <taxon>Strongyloidea</taxon>
        <taxon>Trichostrongylidae</taxon>
        <taxon>Haemonchus</taxon>
    </lineage>
</organism>
<feature type="compositionally biased region" description="Low complexity" evidence="1">
    <location>
        <begin position="274"/>
        <end position="284"/>
    </location>
</feature>
<dbReference type="OMA" id="PMMPKLT"/>
<feature type="compositionally biased region" description="Low complexity" evidence="1">
    <location>
        <begin position="17"/>
        <end position="32"/>
    </location>
</feature>
<proteinExistence type="predicted"/>
<feature type="region of interest" description="Disordered" evidence="1">
    <location>
        <begin position="257"/>
        <end position="310"/>
    </location>
</feature>
<dbReference type="Proteomes" id="UP000025227">
    <property type="component" value="Unplaced"/>
</dbReference>
<dbReference type="WBParaSite" id="HCON_00126690-00001">
    <property type="protein sequence ID" value="HCON_00126690-00001"/>
    <property type="gene ID" value="HCON_00126690"/>
</dbReference>
<evidence type="ECO:0000313" key="2">
    <source>
        <dbReference type="Proteomes" id="UP000025227"/>
    </source>
</evidence>
<sequence length="334" mass="38100">MSLKSVFHRKTSRNYDSDSTGYGSSSDTSSPLTGSQFILRPVTVLSSYSNHSASEKLNIDDYAASSCDSSSWSSRTTSENVRYTNVIDCIDDDDCGSKRTQSLLNIKSLKCSTTSKLAACKSVFSSLTIRPKKPRTPLFHTNIVDELSNTEDFLDFNESISSRDENEDVSIDDLFNALKMQEESFPPPNSNSSLSSTIRRKQIVIKEPDDSSKIYFDYRSKKRKPMPFRSDTNTPRSILKKVPSLCHTHLYEEVEGDHLSPLPDDVRPQPPRRPQIQPIRLFPPCSEFQPRRMNRFPPVKRRQKLPSLHHTDSQSCLLSWPSRLRQKIFHEGDR</sequence>
<feature type="compositionally biased region" description="Basic residues" evidence="1">
    <location>
        <begin position="1"/>
        <end position="12"/>
    </location>
</feature>
<evidence type="ECO:0000313" key="3">
    <source>
        <dbReference type="WBParaSite" id="HCON_00126690-00001"/>
    </source>
</evidence>
<evidence type="ECO:0000256" key="1">
    <source>
        <dbReference type="SAM" id="MobiDB-lite"/>
    </source>
</evidence>
<accession>A0A7I4YR21</accession>
<reference evidence="3" key="1">
    <citation type="submission" date="2020-12" db="UniProtKB">
        <authorList>
            <consortium name="WormBaseParasite"/>
        </authorList>
    </citation>
    <scope>IDENTIFICATION</scope>
    <source>
        <strain evidence="3">MHco3</strain>
    </source>
</reference>